<organism evidence="1 2">
    <name type="scientific">Apatococcus fuscideae</name>
    <dbReference type="NCBI Taxonomy" id="2026836"/>
    <lineage>
        <taxon>Eukaryota</taxon>
        <taxon>Viridiplantae</taxon>
        <taxon>Chlorophyta</taxon>
        <taxon>core chlorophytes</taxon>
        <taxon>Trebouxiophyceae</taxon>
        <taxon>Chlorellales</taxon>
        <taxon>Chlorellaceae</taxon>
        <taxon>Apatococcus</taxon>
    </lineage>
</organism>
<comment type="caution">
    <text evidence="1">The sequence shown here is derived from an EMBL/GenBank/DDBJ whole genome shotgun (WGS) entry which is preliminary data.</text>
</comment>
<dbReference type="EMBL" id="JALJOV010000094">
    <property type="protein sequence ID" value="KAK9867322.1"/>
    <property type="molecule type" value="Genomic_DNA"/>
</dbReference>
<protein>
    <submittedName>
        <fullName evidence="1">Uncharacterized protein</fullName>
    </submittedName>
</protein>
<keyword evidence="2" id="KW-1185">Reference proteome</keyword>
<reference evidence="1 2" key="1">
    <citation type="journal article" date="2024" name="Nat. Commun.">
        <title>Phylogenomics reveals the evolutionary origins of lichenization in chlorophyte algae.</title>
        <authorList>
            <person name="Puginier C."/>
            <person name="Libourel C."/>
            <person name="Otte J."/>
            <person name="Skaloud P."/>
            <person name="Haon M."/>
            <person name="Grisel S."/>
            <person name="Petersen M."/>
            <person name="Berrin J.G."/>
            <person name="Delaux P.M."/>
            <person name="Dal Grande F."/>
            <person name="Keller J."/>
        </authorList>
    </citation>
    <scope>NUCLEOTIDE SEQUENCE [LARGE SCALE GENOMIC DNA]</scope>
    <source>
        <strain evidence="1 2">SAG 2523</strain>
    </source>
</reference>
<dbReference type="AlphaFoldDB" id="A0AAW1TED5"/>
<dbReference type="Proteomes" id="UP001485043">
    <property type="component" value="Unassembled WGS sequence"/>
</dbReference>
<sequence length="76" mass="8845">MSWDQSATFQEERQVRRPRIEAETKLSLGEVTRLGSFATSCVCNYRLYEPVISRLFPGGPRLKVDRRVPTICRSWI</sequence>
<evidence type="ECO:0000313" key="1">
    <source>
        <dbReference type="EMBL" id="KAK9867322.1"/>
    </source>
</evidence>
<accession>A0AAW1TED5</accession>
<name>A0AAW1TED5_9CHLO</name>
<evidence type="ECO:0000313" key="2">
    <source>
        <dbReference type="Proteomes" id="UP001485043"/>
    </source>
</evidence>
<gene>
    <name evidence="1" type="ORF">WJX84_008330</name>
</gene>
<proteinExistence type="predicted"/>